<evidence type="ECO:0000313" key="17">
    <source>
        <dbReference type="EMBL" id="MBB6091919.1"/>
    </source>
</evidence>
<dbReference type="PROSITE" id="PS50172">
    <property type="entry name" value="BRCT"/>
    <property type="match status" value="1"/>
</dbReference>
<dbReference type="SUPFAM" id="SSF50249">
    <property type="entry name" value="Nucleic acid-binding proteins"/>
    <property type="match status" value="1"/>
</dbReference>
<organism evidence="17 18">
    <name type="scientific">Povalibacter uvarum</name>
    <dbReference type="NCBI Taxonomy" id="732238"/>
    <lineage>
        <taxon>Bacteria</taxon>
        <taxon>Pseudomonadati</taxon>
        <taxon>Pseudomonadota</taxon>
        <taxon>Gammaproteobacteria</taxon>
        <taxon>Steroidobacterales</taxon>
        <taxon>Steroidobacteraceae</taxon>
        <taxon>Povalibacter</taxon>
    </lineage>
</organism>
<dbReference type="EMBL" id="JACHHZ010000001">
    <property type="protein sequence ID" value="MBB6091919.1"/>
    <property type="molecule type" value="Genomic_DNA"/>
</dbReference>
<feature type="binding site" evidence="14">
    <location>
        <begin position="84"/>
        <end position="85"/>
    </location>
    <ligand>
        <name>NAD(+)</name>
        <dbReference type="ChEBI" id="CHEBI:57540"/>
    </ligand>
</feature>
<dbReference type="GO" id="GO:0005829">
    <property type="term" value="C:cytosol"/>
    <property type="evidence" value="ECO:0007669"/>
    <property type="project" value="TreeGrafter"/>
</dbReference>
<evidence type="ECO:0000259" key="16">
    <source>
        <dbReference type="PROSITE" id="PS50172"/>
    </source>
</evidence>
<dbReference type="NCBIfam" id="TIGR00575">
    <property type="entry name" value="dnlj"/>
    <property type="match status" value="1"/>
</dbReference>
<dbReference type="InterPro" id="IPR010994">
    <property type="entry name" value="RuvA_2-like"/>
</dbReference>
<dbReference type="Gene3D" id="3.30.470.30">
    <property type="entry name" value="DNA ligase/mRNA capping enzyme"/>
    <property type="match status" value="1"/>
</dbReference>
<evidence type="ECO:0000256" key="13">
    <source>
        <dbReference type="ARBA" id="ARBA00060881"/>
    </source>
</evidence>
<feature type="binding site" evidence="14">
    <location>
        <position position="316"/>
    </location>
    <ligand>
        <name>NAD(+)</name>
        <dbReference type="ChEBI" id="CHEBI:57540"/>
    </ligand>
</feature>
<dbReference type="SMART" id="SM00532">
    <property type="entry name" value="LIGANc"/>
    <property type="match status" value="1"/>
</dbReference>
<dbReference type="FunFam" id="6.20.10.30:FF:000001">
    <property type="entry name" value="DNA ligase"/>
    <property type="match status" value="1"/>
</dbReference>
<evidence type="ECO:0000256" key="4">
    <source>
        <dbReference type="ARBA" id="ARBA00022598"/>
    </source>
</evidence>
<name>A0A841HHN9_9GAMM</name>
<dbReference type="FunFam" id="3.40.50.10190:FF:000054">
    <property type="entry name" value="DNA ligase"/>
    <property type="match status" value="1"/>
</dbReference>
<dbReference type="PIRSF" id="PIRSF001604">
    <property type="entry name" value="LigA"/>
    <property type="match status" value="1"/>
</dbReference>
<dbReference type="FunFam" id="2.40.50.140:FF:000012">
    <property type="entry name" value="DNA ligase"/>
    <property type="match status" value="1"/>
</dbReference>
<dbReference type="GO" id="GO:0003677">
    <property type="term" value="F:DNA binding"/>
    <property type="evidence" value="ECO:0007669"/>
    <property type="project" value="InterPro"/>
</dbReference>
<dbReference type="NCBIfam" id="NF005932">
    <property type="entry name" value="PRK07956.1"/>
    <property type="match status" value="1"/>
</dbReference>
<dbReference type="PANTHER" id="PTHR23389:SF9">
    <property type="entry name" value="DNA LIGASE"/>
    <property type="match status" value="1"/>
</dbReference>
<evidence type="ECO:0000256" key="3">
    <source>
        <dbReference type="ARBA" id="ARBA00013308"/>
    </source>
</evidence>
<dbReference type="Pfam" id="PF03119">
    <property type="entry name" value="DNA_ligase_ZBD"/>
    <property type="match status" value="1"/>
</dbReference>
<gene>
    <name evidence="14" type="primary">ligA</name>
    <name evidence="17" type="ORF">HNQ60_000765</name>
</gene>
<reference evidence="17 18" key="1">
    <citation type="submission" date="2020-08" db="EMBL/GenBank/DDBJ databases">
        <title>Genomic Encyclopedia of Type Strains, Phase IV (KMG-IV): sequencing the most valuable type-strain genomes for metagenomic binning, comparative biology and taxonomic classification.</title>
        <authorList>
            <person name="Goeker M."/>
        </authorList>
    </citation>
    <scope>NUCLEOTIDE SEQUENCE [LARGE SCALE GENOMIC DNA]</scope>
    <source>
        <strain evidence="17 18">DSM 26723</strain>
    </source>
</reference>
<evidence type="ECO:0000256" key="2">
    <source>
        <dbReference type="ARBA" id="ARBA00012722"/>
    </source>
</evidence>
<evidence type="ECO:0000256" key="6">
    <source>
        <dbReference type="ARBA" id="ARBA00022723"/>
    </source>
</evidence>
<evidence type="ECO:0000256" key="11">
    <source>
        <dbReference type="ARBA" id="ARBA00023204"/>
    </source>
</evidence>
<dbReference type="FunFam" id="3.30.470.30:FF:000001">
    <property type="entry name" value="DNA ligase"/>
    <property type="match status" value="1"/>
</dbReference>
<dbReference type="Pfam" id="PF00533">
    <property type="entry name" value="BRCT"/>
    <property type="match status" value="1"/>
</dbReference>
<protein>
    <recommendedName>
        <fullName evidence="3 14">DNA ligase</fullName>
        <ecNumber evidence="2 14">6.5.1.2</ecNumber>
    </recommendedName>
    <alternativeName>
        <fullName evidence="14">Polydeoxyribonucleotide synthase [NAD(+)]</fullName>
    </alternativeName>
</protein>
<evidence type="ECO:0000256" key="8">
    <source>
        <dbReference type="ARBA" id="ARBA00022833"/>
    </source>
</evidence>
<feature type="binding site" evidence="14">
    <location>
        <position position="434"/>
    </location>
    <ligand>
        <name>Zn(2+)</name>
        <dbReference type="ChEBI" id="CHEBI:29105"/>
    </ligand>
</feature>
<dbReference type="RefSeq" id="WP_184329684.1">
    <property type="nucleotide sequence ID" value="NZ_JACHHZ010000001.1"/>
</dbReference>
<feature type="binding site" evidence="14">
    <location>
        <position position="116"/>
    </location>
    <ligand>
        <name>NAD(+)</name>
        <dbReference type="ChEBI" id="CHEBI:57540"/>
    </ligand>
</feature>
<dbReference type="InterPro" id="IPR013839">
    <property type="entry name" value="DNAligase_adenylation"/>
</dbReference>
<dbReference type="InterPro" id="IPR004149">
    <property type="entry name" value="Znf_DNAligase_C4"/>
</dbReference>
<evidence type="ECO:0000256" key="9">
    <source>
        <dbReference type="ARBA" id="ARBA00022842"/>
    </source>
</evidence>
<dbReference type="AlphaFoldDB" id="A0A841HHN9"/>
<keyword evidence="5 14" id="KW-0235">DNA replication</keyword>
<dbReference type="GO" id="GO:0006260">
    <property type="term" value="P:DNA replication"/>
    <property type="evidence" value="ECO:0007669"/>
    <property type="project" value="UniProtKB-KW"/>
</dbReference>
<dbReference type="CDD" id="cd00114">
    <property type="entry name" value="LIGANc"/>
    <property type="match status" value="1"/>
</dbReference>
<dbReference type="GO" id="GO:0006281">
    <property type="term" value="P:DNA repair"/>
    <property type="evidence" value="ECO:0007669"/>
    <property type="project" value="UniProtKB-KW"/>
</dbReference>
<evidence type="ECO:0000256" key="12">
    <source>
        <dbReference type="ARBA" id="ARBA00034005"/>
    </source>
</evidence>
<dbReference type="InterPro" id="IPR018239">
    <property type="entry name" value="DNA_ligase_AS"/>
</dbReference>
<evidence type="ECO:0000313" key="18">
    <source>
        <dbReference type="Proteomes" id="UP000588068"/>
    </source>
</evidence>
<dbReference type="SUPFAM" id="SSF52113">
    <property type="entry name" value="BRCT domain"/>
    <property type="match status" value="1"/>
</dbReference>
<accession>A0A841HHN9</accession>
<evidence type="ECO:0000256" key="15">
    <source>
        <dbReference type="RuleBase" id="RU000618"/>
    </source>
</evidence>
<sequence>MSASATAKKRIQELREALERYNYRYHVLDDPEVSDAEYDRRLRELQQLESEHPQLVTPDSPTQRVGATPVGELNEVVHSTPMLSLDNAFTEEDLVNFDRRVRERLDDVESVEYCAEPKLDGLAVSFRYEAGQLVQAATRGDGTRGEDVTHNVRTIKSVPVRLRGDYPELLEVRGEVFMTIAGFKAMNEKAVAAGEKVFVNPRNAAAGSIRQLDPRLTASRPLDAYFYSVGETRGWKLPPKHSESLEQLREWGLRISPLVKVVQGAQGCLEYYRDIGERRSSLPYEIDGVVYKVNRLQQQRDLGFVSRAPRWAIAHKFPAHEENTIVRGVEFQVGRTGALTPVARLEPVFVGGVTVSNATLHNMDEVRRKDIRIGDTVVIRRAGDVIPEVVKVILDRRPSDASEVQLPEKCPICASDVERVEGEAVARCTGGLFCPAQRKEALRHFASRRALDIEGLGSKLIEQLVDSEMVKTPADIYRLTETQLTELERMGEKSAQKLLEQIGQSKTKATLSRLLYGLGIRDVGESTALALANHFGSLSALMSADEEKIQEVPDIGPVVAKHVRNFFSQPHNLEVIDELRTKFGIDPTVAPRPSGSAEGALTGKTFVLTGTLESMSRDQASDRITALGGKVSGSVSKKTTYVVAGAEAGSKLAKAQELGVEVLDEAGLIQLLQST</sequence>
<keyword evidence="4 14" id="KW-0436">Ligase</keyword>
<dbReference type="EC" id="6.5.1.2" evidence="2 14"/>
<dbReference type="FunFam" id="1.10.150.20:FF:000006">
    <property type="entry name" value="DNA ligase"/>
    <property type="match status" value="1"/>
</dbReference>
<dbReference type="Pfam" id="PF12826">
    <property type="entry name" value="HHH_2"/>
    <property type="match status" value="1"/>
</dbReference>
<dbReference type="GO" id="GO:0046872">
    <property type="term" value="F:metal ion binding"/>
    <property type="evidence" value="ECO:0007669"/>
    <property type="project" value="UniProtKB-KW"/>
</dbReference>
<dbReference type="FunFam" id="1.10.150.20:FF:000007">
    <property type="entry name" value="DNA ligase"/>
    <property type="match status" value="1"/>
</dbReference>
<dbReference type="InterPro" id="IPR012340">
    <property type="entry name" value="NA-bd_OB-fold"/>
</dbReference>
<dbReference type="InterPro" id="IPR036420">
    <property type="entry name" value="BRCT_dom_sf"/>
</dbReference>
<feature type="domain" description="BRCT" evidence="16">
    <location>
        <begin position="596"/>
        <end position="675"/>
    </location>
</feature>
<feature type="binding site" evidence="14">
    <location>
        <position position="292"/>
    </location>
    <ligand>
        <name>NAD(+)</name>
        <dbReference type="ChEBI" id="CHEBI:57540"/>
    </ligand>
</feature>
<dbReference type="SUPFAM" id="SSF56091">
    <property type="entry name" value="DNA ligase/mRNA capping enzyme, catalytic domain"/>
    <property type="match status" value="1"/>
</dbReference>
<dbReference type="Proteomes" id="UP000588068">
    <property type="component" value="Unassembled WGS sequence"/>
</dbReference>
<feature type="binding site" evidence="14">
    <location>
        <begin position="35"/>
        <end position="39"/>
    </location>
    <ligand>
        <name>NAD(+)</name>
        <dbReference type="ChEBI" id="CHEBI:57540"/>
    </ligand>
</feature>
<dbReference type="GO" id="GO:0003911">
    <property type="term" value="F:DNA ligase (NAD+) activity"/>
    <property type="evidence" value="ECO:0007669"/>
    <property type="project" value="UniProtKB-UniRule"/>
</dbReference>
<dbReference type="PROSITE" id="PS01055">
    <property type="entry name" value="DNA_LIGASE_N1"/>
    <property type="match status" value="1"/>
</dbReference>
<proteinExistence type="inferred from homology"/>
<evidence type="ECO:0000256" key="5">
    <source>
        <dbReference type="ARBA" id="ARBA00022705"/>
    </source>
</evidence>
<feature type="binding site" evidence="14">
    <location>
        <position position="175"/>
    </location>
    <ligand>
        <name>NAD(+)</name>
        <dbReference type="ChEBI" id="CHEBI:57540"/>
    </ligand>
</feature>
<dbReference type="Pfam" id="PF14520">
    <property type="entry name" value="HHH_5"/>
    <property type="match status" value="1"/>
</dbReference>
<feature type="active site" description="N6-AMP-lysine intermediate" evidence="14">
    <location>
        <position position="118"/>
    </location>
</feature>
<dbReference type="InterPro" id="IPR041663">
    <property type="entry name" value="DisA/LigA_HHH"/>
</dbReference>
<keyword evidence="14" id="KW-0464">Manganese</keyword>
<dbReference type="Gene3D" id="3.40.50.10190">
    <property type="entry name" value="BRCT domain"/>
    <property type="match status" value="1"/>
</dbReference>
<keyword evidence="7 14" id="KW-0227">DNA damage</keyword>
<comment type="cofactor">
    <cofactor evidence="14">
        <name>Mg(2+)</name>
        <dbReference type="ChEBI" id="CHEBI:18420"/>
    </cofactor>
    <cofactor evidence="14">
        <name>Mn(2+)</name>
        <dbReference type="ChEBI" id="CHEBI:29035"/>
    </cofactor>
</comment>
<dbReference type="InterPro" id="IPR004150">
    <property type="entry name" value="NAD_DNA_ligase_OB"/>
</dbReference>
<dbReference type="InterPro" id="IPR013840">
    <property type="entry name" value="DNAligase_N"/>
</dbReference>
<feature type="binding site" evidence="14">
    <location>
        <position position="139"/>
    </location>
    <ligand>
        <name>NAD(+)</name>
        <dbReference type="ChEBI" id="CHEBI:57540"/>
    </ligand>
</feature>
<dbReference type="Gene3D" id="1.10.287.610">
    <property type="entry name" value="Helix hairpin bin"/>
    <property type="match status" value="1"/>
</dbReference>
<evidence type="ECO:0000256" key="14">
    <source>
        <dbReference type="HAMAP-Rule" id="MF_01588"/>
    </source>
</evidence>
<feature type="binding site" evidence="14">
    <location>
        <position position="413"/>
    </location>
    <ligand>
        <name>Zn(2+)</name>
        <dbReference type="ChEBI" id="CHEBI:29105"/>
    </ligand>
</feature>
<dbReference type="SMART" id="SM00292">
    <property type="entry name" value="BRCT"/>
    <property type="match status" value="1"/>
</dbReference>
<comment type="caution">
    <text evidence="14">Lacks conserved residue(s) required for the propagation of feature annotation.</text>
</comment>
<comment type="caution">
    <text evidence="17">The sequence shown here is derived from an EMBL/GenBank/DDBJ whole genome shotgun (WGS) entry which is preliminary data.</text>
</comment>
<keyword evidence="18" id="KW-1185">Reference proteome</keyword>
<dbReference type="Gene3D" id="6.20.10.30">
    <property type="match status" value="1"/>
</dbReference>
<comment type="function">
    <text evidence="1 14">DNA ligase that catalyzes the formation of phosphodiester linkages between 5'-phosphoryl and 3'-hydroxyl groups in double-stranded DNA using NAD as a coenzyme and as the energy source for the reaction. It is essential for DNA replication and repair of damaged DNA.</text>
</comment>
<keyword evidence="8 14" id="KW-0862">Zinc</keyword>
<keyword evidence="11 14" id="KW-0234">DNA repair</keyword>
<dbReference type="Gene3D" id="1.10.150.20">
    <property type="entry name" value="5' to 3' exonuclease, C-terminal subdomain"/>
    <property type="match status" value="2"/>
</dbReference>
<dbReference type="InterPro" id="IPR001357">
    <property type="entry name" value="BRCT_dom"/>
</dbReference>
<keyword evidence="10 14" id="KW-0520">NAD</keyword>
<dbReference type="InterPro" id="IPR033136">
    <property type="entry name" value="DNA_ligase_CS"/>
</dbReference>
<dbReference type="SUPFAM" id="SSF47781">
    <property type="entry name" value="RuvA domain 2-like"/>
    <property type="match status" value="1"/>
</dbReference>
<dbReference type="HAMAP" id="MF_01588">
    <property type="entry name" value="DNA_ligase_A"/>
    <property type="match status" value="1"/>
</dbReference>
<dbReference type="InterPro" id="IPR003583">
    <property type="entry name" value="Hlx-hairpin-Hlx_DNA-bd_motif"/>
</dbReference>
<keyword evidence="9 14" id="KW-0460">Magnesium</keyword>
<evidence type="ECO:0000256" key="7">
    <source>
        <dbReference type="ARBA" id="ARBA00022763"/>
    </source>
</evidence>
<dbReference type="InterPro" id="IPR001679">
    <property type="entry name" value="DNA_ligase"/>
</dbReference>
<dbReference type="PROSITE" id="PS01056">
    <property type="entry name" value="DNA_LIGASE_N2"/>
    <property type="match status" value="1"/>
</dbReference>
<dbReference type="CDD" id="cd17748">
    <property type="entry name" value="BRCT_DNA_ligase_like"/>
    <property type="match status" value="1"/>
</dbReference>
<keyword evidence="6 14" id="KW-0479">Metal-binding</keyword>
<dbReference type="FunFam" id="1.10.287.610:FF:000002">
    <property type="entry name" value="DNA ligase"/>
    <property type="match status" value="1"/>
</dbReference>
<feature type="binding site" evidence="14">
    <location>
        <position position="410"/>
    </location>
    <ligand>
        <name>Zn(2+)</name>
        <dbReference type="ChEBI" id="CHEBI:29105"/>
    </ligand>
</feature>
<dbReference type="SMART" id="SM00278">
    <property type="entry name" value="HhH1"/>
    <property type="match status" value="4"/>
</dbReference>
<comment type="similarity">
    <text evidence="13 14">Belongs to the NAD-dependent DNA ligase family. LigA subfamily.</text>
</comment>
<evidence type="ECO:0000256" key="10">
    <source>
        <dbReference type="ARBA" id="ARBA00023027"/>
    </source>
</evidence>
<dbReference type="PANTHER" id="PTHR23389">
    <property type="entry name" value="CHROMOSOME TRANSMISSION FIDELITY FACTOR 18"/>
    <property type="match status" value="1"/>
</dbReference>
<dbReference type="Pfam" id="PF03120">
    <property type="entry name" value="OB_DNA_ligase"/>
    <property type="match status" value="1"/>
</dbReference>
<comment type="catalytic activity">
    <reaction evidence="12 14 15">
        <text>NAD(+) + (deoxyribonucleotide)n-3'-hydroxyl + 5'-phospho-(deoxyribonucleotide)m = (deoxyribonucleotide)n+m + AMP + beta-nicotinamide D-nucleotide.</text>
        <dbReference type="EC" id="6.5.1.2"/>
    </reaction>
</comment>
<dbReference type="Gene3D" id="2.40.50.140">
    <property type="entry name" value="Nucleic acid-binding proteins"/>
    <property type="match status" value="1"/>
</dbReference>
<dbReference type="Pfam" id="PF01653">
    <property type="entry name" value="DNA_ligase_aden"/>
    <property type="match status" value="1"/>
</dbReference>
<evidence type="ECO:0000256" key="1">
    <source>
        <dbReference type="ARBA" id="ARBA00004067"/>
    </source>
</evidence>